<dbReference type="UniPathway" id="UPA00053">
    <property type="reaction ID" value="UER00085"/>
</dbReference>
<dbReference type="InterPro" id="IPR050071">
    <property type="entry name" value="Dehydroquinate_synthase"/>
</dbReference>
<keyword evidence="14 18" id="KW-0520">NAD</keyword>
<feature type="domain" description="3-dehydroquinate synthase N-terminal" evidence="19">
    <location>
        <begin position="66"/>
        <end position="177"/>
    </location>
</feature>
<dbReference type="FunFam" id="3.40.50.1970:FF:000007">
    <property type="entry name" value="Pentafunctional AROM polypeptide"/>
    <property type="match status" value="1"/>
</dbReference>
<feature type="binding site" evidence="18">
    <location>
        <position position="149"/>
    </location>
    <ligand>
        <name>NAD(+)</name>
        <dbReference type="ChEBI" id="CHEBI:57540"/>
    </ligand>
</feature>
<evidence type="ECO:0000256" key="10">
    <source>
        <dbReference type="ARBA" id="ARBA00022605"/>
    </source>
</evidence>
<feature type="binding site" evidence="18">
    <location>
        <position position="241"/>
    </location>
    <ligand>
        <name>Zn(2+)</name>
        <dbReference type="ChEBI" id="CHEBI:29105"/>
    </ligand>
</feature>
<feature type="domain" description="3-dehydroquinate synthase C-terminal" evidence="20">
    <location>
        <begin position="179"/>
        <end position="317"/>
    </location>
</feature>
<dbReference type="GO" id="GO:0008652">
    <property type="term" value="P:amino acid biosynthetic process"/>
    <property type="evidence" value="ECO:0007669"/>
    <property type="project" value="UniProtKB-KW"/>
</dbReference>
<feature type="binding site" evidence="18">
    <location>
        <position position="140"/>
    </location>
    <ligand>
        <name>NAD(+)</name>
        <dbReference type="ChEBI" id="CHEBI:57540"/>
    </ligand>
</feature>
<dbReference type="EMBL" id="NQMQ01000010">
    <property type="protein sequence ID" value="PAJ70190.1"/>
    <property type="molecule type" value="Genomic_DNA"/>
</dbReference>
<keyword evidence="9 18" id="KW-0963">Cytoplasm</keyword>
<dbReference type="InterPro" id="IPR016037">
    <property type="entry name" value="DHQ_synth_AroB"/>
</dbReference>
<evidence type="ECO:0000256" key="4">
    <source>
        <dbReference type="ARBA" id="ARBA00004496"/>
    </source>
</evidence>
<feature type="binding site" evidence="18">
    <location>
        <position position="182"/>
    </location>
    <ligand>
        <name>Zn(2+)</name>
        <dbReference type="ChEBI" id="CHEBI:29105"/>
    </ligand>
</feature>
<sequence>MAHVEVTGPSPYTIHISHRITDQVAPRAKEIGARKVAIVHQAALKAVARGIAGDLEAVGVQPVMAEIPDAEAGKSLDTASTLWDLLGTSGFSRQDAVIGLGGGAATDIAGFVAATWMRGIKVIQVPTTLLAMVDAAVGGKTGMNTEVGKNLVGAFHEPDSVFIDLERIFTLPEEEIVSGSAELVKTGFIADPKILDLYRDGSARGEWNWEELVRRSVAVKAAVVSRDLTESGLREILNYGHTLGHAIERREQYTWRHGNAVGVGMMFAAHLAHERGLIDATLLDLHREILTLIGLPTTYEPGAFEELYEAMTHDKKNRDGRIRFVVLNALGSCTRLEDATVEEMRAAYDAISQPTQEAQL</sequence>
<comment type="catalytic activity">
    <reaction evidence="1 18">
        <text>7-phospho-2-dehydro-3-deoxy-D-arabino-heptonate = 3-dehydroquinate + phosphate</text>
        <dbReference type="Rhea" id="RHEA:21968"/>
        <dbReference type="ChEBI" id="CHEBI:32364"/>
        <dbReference type="ChEBI" id="CHEBI:43474"/>
        <dbReference type="ChEBI" id="CHEBI:58394"/>
        <dbReference type="EC" id="4.2.3.4"/>
    </reaction>
</comment>
<dbReference type="CDD" id="cd08195">
    <property type="entry name" value="DHQS"/>
    <property type="match status" value="1"/>
</dbReference>
<evidence type="ECO:0000256" key="3">
    <source>
        <dbReference type="ARBA" id="ARBA00001947"/>
    </source>
</evidence>
<feature type="binding site" evidence="18">
    <location>
        <position position="257"/>
    </location>
    <ligand>
        <name>Zn(2+)</name>
        <dbReference type="ChEBI" id="CHEBI:29105"/>
    </ligand>
</feature>
<accession>A0A269PDV0</accession>
<keyword evidence="13 18" id="KW-0862">Zinc</keyword>
<dbReference type="Proteomes" id="UP000215771">
    <property type="component" value="Unassembled WGS sequence"/>
</dbReference>
<keyword evidence="12 18" id="KW-0547">Nucleotide-binding</keyword>
<feature type="binding site" evidence="18">
    <location>
        <begin position="69"/>
        <end position="74"/>
    </location>
    <ligand>
        <name>NAD(+)</name>
        <dbReference type="ChEBI" id="CHEBI:57540"/>
    </ligand>
</feature>
<evidence type="ECO:0000256" key="13">
    <source>
        <dbReference type="ARBA" id="ARBA00022833"/>
    </source>
</evidence>
<keyword evidence="16 18" id="KW-0456">Lyase</keyword>
<dbReference type="Pfam" id="PF01761">
    <property type="entry name" value="DHQ_synthase"/>
    <property type="match status" value="1"/>
</dbReference>
<evidence type="ECO:0000256" key="12">
    <source>
        <dbReference type="ARBA" id="ARBA00022741"/>
    </source>
</evidence>
<comment type="cofactor">
    <cofactor evidence="2 18">
        <name>NAD(+)</name>
        <dbReference type="ChEBI" id="CHEBI:57540"/>
    </cofactor>
</comment>
<evidence type="ECO:0000313" key="21">
    <source>
        <dbReference type="EMBL" id="PAJ70190.1"/>
    </source>
</evidence>
<evidence type="ECO:0000256" key="5">
    <source>
        <dbReference type="ARBA" id="ARBA00004661"/>
    </source>
</evidence>
<comment type="function">
    <text evidence="18">Catalyzes the conversion of 3-deoxy-D-arabino-heptulosonate 7-phosphate (DAHP) to dehydroquinate (DHQ).</text>
</comment>
<evidence type="ECO:0000256" key="17">
    <source>
        <dbReference type="ARBA" id="ARBA00023285"/>
    </source>
</evidence>
<comment type="caution">
    <text evidence="18">Lacks conserved residue(s) required for the propagation of feature annotation.</text>
</comment>
<dbReference type="Gene3D" id="1.20.1090.10">
    <property type="entry name" value="Dehydroquinate synthase-like - alpha domain"/>
    <property type="match status" value="1"/>
</dbReference>
<dbReference type="Gene3D" id="3.40.50.1970">
    <property type="match status" value="1"/>
</dbReference>
<keyword evidence="17 18" id="KW-0170">Cobalt</keyword>
<evidence type="ECO:0000256" key="15">
    <source>
        <dbReference type="ARBA" id="ARBA00023141"/>
    </source>
</evidence>
<evidence type="ECO:0000256" key="18">
    <source>
        <dbReference type="HAMAP-Rule" id="MF_00110"/>
    </source>
</evidence>
<dbReference type="InterPro" id="IPR030963">
    <property type="entry name" value="DHQ_synth_fam"/>
</dbReference>
<dbReference type="PIRSF" id="PIRSF001455">
    <property type="entry name" value="DHQ_synth"/>
    <property type="match status" value="1"/>
</dbReference>
<dbReference type="HAMAP" id="MF_00110">
    <property type="entry name" value="DHQ_synthase"/>
    <property type="match status" value="1"/>
</dbReference>
<evidence type="ECO:0000256" key="6">
    <source>
        <dbReference type="ARBA" id="ARBA00005412"/>
    </source>
</evidence>
<dbReference type="PANTHER" id="PTHR43622:SF7">
    <property type="entry name" value="3-DEHYDROQUINATE SYNTHASE, CHLOROPLASTIC"/>
    <property type="match status" value="1"/>
</dbReference>
<evidence type="ECO:0000256" key="1">
    <source>
        <dbReference type="ARBA" id="ARBA00001393"/>
    </source>
</evidence>
<dbReference type="InterPro" id="IPR056179">
    <property type="entry name" value="DHQS_C"/>
</dbReference>
<evidence type="ECO:0000313" key="22">
    <source>
        <dbReference type="Proteomes" id="UP000215771"/>
    </source>
</evidence>
<dbReference type="GO" id="GO:0000166">
    <property type="term" value="F:nucleotide binding"/>
    <property type="evidence" value="ECO:0007669"/>
    <property type="project" value="UniProtKB-KW"/>
</dbReference>
<comment type="cofactor">
    <cofactor evidence="3">
        <name>Zn(2+)</name>
        <dbReference type="ChEBI" id="CHEBI:29105"/>
    </cofactor>
</comment>
<feature type="binding site" evidence="18">
    <location>
        <begin position="103"/>
        <end position="107"/>
    </location>
    <ligand>
        <name>NAD(+)</name>
        <dbReference type="ChEBI" id="CHEBI:57540"/>
    </ligand>
</feature>
<evidence type="ECO:0000256" key="9">
    <source>
        <dbReference type="ARBA" id="ARBA00022490"/>
    </source>
</evidence>
<evidence type="ECO:0000259" key="20">
    <source>
        <dbReference type="Pfam" id="PF24621"/>
    </source>
</evidence>
<comment type="cofactor">
    <cofactor evidence="18">
        <name>Co(2+)</name>
        <dbReference type="ChEBI" id="CHEBI:48828"/>
    </cofactor>
    <cofactor evidence="18">
        <name>Zn(2+)</name>
        <dbReference type="ChEBI" id="CHEBI:29105"/>
    </cofactor>
    <text evidence="18">Binds 1 divalent metal cation per subunit. Can use either Co(2+) or Zn(2+).</text>
</comment>
<proteinExistence type="inferred from homology"/>
<protein>
    <recommendedName>
        <fullName evidence="8 18">3-dehydroquinate synthase</fullName>
        <shortName evidence="18">DHQS</shortName>
        <ecNumber evidence="7 18">4.2.3.4</ecNumber>
    </recommendedName>
</protein>
<dbReference type="GO" id="GO:0046872">
    <property type="term" value="F:metal ion binding"/>
    <property type="evidence" value="ECO:0007669"/>
    <property type="project" value="UniProtKB-KW"/>
</dbReference>
<dbReference type="NCBIfam" id="TIGR01357">
    <property type="entry name" value="aroB"/>
    <property type="match status" value="1"/>
</dbReference>
<comment type="similarity">
    <text evidence="6 18">Belongs to the sugar phosphate cyclases superfamily. Dehydroquinate synthase family.</text>
</comment>
<keyword evidence="11 18" id="KW-0479">Metal-binding</keyword>
<comment type="caution">
    <text evidence="21">The sequence shown here is derived from an EMBL/GenBank/DDBJ whole genome shotgun (WGS) entry which is preliminary data.</text>
</comment>
<dbReference type="PANTHER" id="PTHR43622">
    <property type="entry name" value="3-DEHYDROQUINATE SYNTHASE"/>
    <property type="match status" value="1"/>
</dbReference>
<comment type="pathway">
    <text evidence="5 18">Metabolic intermediate biosynthesis; chorismate biosynthesis; chorismate from D-erythrose 4-phosphate and phosphoenolpyruvate: step 2/7.</text>
</comment>
<reference evidence="21 22" key="1">
    <citation type="submission" date="2017-08" db="EMBL/GenBank/DDBJ databases">
        <authorList>
            <person name="de Groot N.N."/>
        </authorList>
    </citation>
    <scope>NUCLEOTIDE SEQUENCE [LARGE SCALE GENOMIC DNA]</scope>
    <source>
        <strain evidence="21 22">NBT06-6</strain>
    </source>
</reference>
<gene>
    <name evidence="18" type="primary">aroB</name>
    <name evidence="21" type="ORF">CIG21_04895</name>
</gene>
<dbReference type="GO" id="GO:0009423">
    <property type="term" value="P:chorismate biosynthetic process"/>
    <property type="evidence" value="ECO:0007669"/>
    <property type="project" value="UniProtKB-UniRule"/>
</dbReference>
<dbReference type="Pfam" id="PF24621">
    <property type="entry name" value="DHQS_C"/>
    <property type="match status" value="1"/>
</dbReference>
<dbReference type="GO" id="GO:0005737">
    <property type="term" value="C:cytoplasm"/>
    <property type="evidence" value="ECO:0007669"/>
    <property type="project" value="UniProtKB-SubCell"/>
</dbReference>
<feature type="binding site" evidence="18">
    <location>
        <begin position="127"/>
        <end position="128"/>
    </location>
    <ligand>
        <name>NAD(+)</name>
        <dbReference type="ChEBI" id="CHEBI:57540"/>
    </ligand>
</feature>
<organism evidence="21 22">
    <name type="scientific">Corynebacterium hadale</name>
    <dbReference type="NCBI Taxonomy" id="2026255"/>
    <lineage>
        <taxon>Bacteria</taxon>
        <taxon>Bacillati</taxon>
        <taxon>Actinomycetota</taxon>
        <taxon>Actinomycetes</taxon>
        <taxon>Mycobacteriales</taxon>
        <taxon>Corynebacteriaceae</taxon>
        <taxon>Corynebacterium</taxon>
    </lineage>
</organism>
<evidence type="ECO:0000256" key="11">
    <source>
        <dbReference type="ARBA" id="ARBA00022723"/>
    </source>
</evidence>
<keyword evidence="10 18" id="KW-0028">Amino-acid biosynthesis</keyword>
<evidence type="ECO:0000256" key="16">
    <source>
        <dbReference type="ARBA" id="ARBA00023239"/>
    </source>
</evidence>
<dbReference type="AlphaFoldDB" id="A0A269PDV0"/>
<dbReference type="EC" id="4.2.3.4" evidence="7 18"/>
<evidence type="ECO:0000259" key="19">
    <source>
        <dbReference type="Pfam" id="PF01761"/>
    </source>
</evidence>
<dbReference type="InterPro" id="IPR030960">
    <property type="entry name" value="DHQS/DOIS_N"/>
</dbReference>
<evidence type="ECO:0000256" key="2">
    <source>
        <dbReference type="ARBA" id="ARBA00001911"/>
    </source>
</evidence>
<evidence type="ECO:0000256" key="8">
    <source>
        <dbReference type="ARBA" id="ARBA00017684"/>
    </source>
</evidence>
<evidence type="ECO:0000256" key="14">
    <source>
        <dbReference type="ARBA" id="ARBA00023027"/>
    </source>
</evidence>
<evidence type="ECO:0000256" key="7">
    <source>
        <dbReference type="ARBA" id="ARBA00013031"/>
    </source>
</evidence>
<dbReference type="RefSeq" id="WP_095276366.1">
    <property type="nucleotide sequence ID" value="NZ_CP047655.1"/>
</dbReference>
<comment type="subcellular location">
    <subcellularLocation>
        <location evidence="4 18">Cytoplasm</location>
    </subcellularLocation>
</comment>
<dbReference type="GO" id="GO:0009073">
    <property type="term" value="P:aromatic amino acid family biosynthetic process"/>
    <property type="evidence" value="ECO:0007669"/>
    <property type="project" value="UniProtKB-KW"/>
</dbReference>
<keyword evidence="15 18" id="KW-0057">Aromatic amino acid biosynthesis</keyword>
<dbReference type="SUPFAM" id="SSF56796">
    <property type="entry name" value="Dehydroquinate synthase-like"/>
    <property type="match status" value="1"/>
</dbReference>
<dbReference type="GO" id="GO:0003856">
    <property type="term" value="F:3-dehydroquinate synthase activity"/>
    <property type="evidence" value="ECO:0007669"/>
    <property type="project" value="UniProtKB-UniRule"/>
</dbReference>
<name>A0A269PDV0_9CORY</name>